<dbReference type="GO" id="GO:0061709">
    <property type="term" value="P:reticulophagy"/>
    <property type="evidence" value="ECO:0007669"/>
    <property type="project" value="TreeGrafter"/>
</dbReference>
<accession>A0AAD4R7V8</accession>
<dbReference type="InterPro" id="IPR000719">
    <property type="entry name" value="Prot_kinase_dom"/>
</dbReference>
<dbReference type="Pfam" id="PF00069">
    <property type="entry name" value="Pkinase"/>
    <property type="match status" value="1"/>
</dbReference>
<dbReference type="GO" id="GO:0034727">
    <property type="term" value="P:piecemeal microautophagy of the nucleus"/>
    <property type="evidence" value="ECO:0007669"/>
    <property type="project" value="TreeGrafter"/>
</dbReference>
<dbReference type="GO" id="GO:0005829">
    <property type="term" value="C:cytosol"/>
    <property type="evidence" value="ECO:0007669"/>
    <property type="project" value="TreeGrafter"/>
</dbReference>
<comment type="caution">
    <text evidence="6">The sequence shown here is derived from an EMBL/GenBank/DDBJ whole genome shotgun (WGS) entry which is preliminary data.</text>
</comment>
<dbReference type="GO" id="GO:0005776">
    <property type="term" value="C:autophagosome"/>
    <property type="evidence" value="ECO:0007669"/>
    <property type="project" value="TreeGrafter"/>
</dbReference>
<keyword evidence="6" id="KW-0418">Kinase</keyword>
<evidence type="ECO:0000256" key="2">
    <source>
        <dbReference type="ARBA" id="ARBA00022840"/>
    </source>
</evidence>
<dbReference type="GO" id="GO:0042594">
    <property type="term" value="P:response to starvation"/>
    <property type="evidence" value="ECO:0007669"/>
    <property type="project" value="TreeGrafter"/>
</dbReference>
<feature type="binding site" evidence="3">
    <location>
        <position position="108"/>
    </location>
    <ligand>
        <name>ATP</name>
        <dbReference type="ChEBI" id="CHEBI:30616"/>
    </ligand>
</feature>
<dbReference type="GO" id="GO:0034045">
    <property type="term" value="C:phagophore assembly site membrane"/>
    <property type="evidence" value="ECO:0007669"/>
    <property type="project" value="TreeGrafter"/>
</dbReference>
<dbReference type="SMART" id="SM00220">
    <property type="entry name" value="S_TKc"/>
    <property type="match status" value="1"/>
</dbReference>
<keyword evidence="6" id="KW-0808">Transferase</keyword>
<dbReference type="GO" id="GO:0005524">
    <property type="term" value="F:ATP binding"/>
    <property type="evidence" value="ECO:0007669"/>
    <property type="project" value="UniProtKB-UniRule"/>
</dbReference>
<dbReference type="InterPro" id="IPR011009">
    <property type="entry name" value="Kinase-like_dom_sf"/>
</dbReference>
<evidence type="ECO:0000259" key="5">
    <source>
        <dbReference type="PROSITE" id="PS50011"/>
    </source>
</evidence>
<dbReference type="InterPro" id="IPR017441">
    <property type="entry name" value="Protein_kinase_ATP_BS"/>
</dbReference>
<dbReference type="Proteomes" id="UP001201812">
    <property type="component" value="Unassembled WGS sequence"/>
</dbReference>
<sequence>MLSGGLLCERRNSGSPAQKAALPADCARAAATVSDNNNCLPVQMNHRDTPNPTDLLEPLYVYSEEKVKISDGHYEYTDAASSLVGHGSYGTVFRGTDRHTDKTIAIKKMLRINVKPCELEAMKRVSNPNLVSLIDICDGTEELTYLIMELCDNDLDRHLRCKAIGGKLGAPEIRTVIRSIAQGYFALYQKQIVHRDIKPQNILLIYDACGDISTAKLTDFGVSRVLADDGKLCNVAGTLFFMSPEVGANLVKMCEYDHLADMWSIGCVIYQCHTGQMPFDECSLCRLFLHFAGGNYDAYDLPDLPDDTSTSLRMLISSLLEIDRAKRATPQQFYNSVVLKSVLS</sequence>
<dbReference type="SUPFAM" id="SSF56112">
    <property type="entry name" value="Protein kinase-like (PK-like)"/>
    <property type="match status" value="1"/>
</dbReference>
<dbReference type="GO" id="GO:0000045">
    <property type="term" value="P:autophagosome assembly"/>
    <property type="evidence" value="ECO:0007669"/>
    <property type="project" value="TreeGrafter"/>
</dbReference>
<dbReference type="GO" id="GO:0010508">
    <property type="term" value="P:positive regulation of autophagy"/>
    <property type="evidence" value="ECO:0007669"/>
    <property type="project" value="TreeGrafter"/>
</dbReference>
<keyword evidence="4" id="KW-0723">Serine/threonine-protein kinase</keyword>
<dbReference type="CDD" id="cd14014">
    <property type="entry name" value="STKc_PknB_like"/>
    <property type="match status" value="1"/>
</dbReference>
<keyword evidence="7" id="KW-1185">Reference proteome</keyword>
<feature type="domain" description="Protein kinase" evidence="5">
    <location>
        <begin position="78"/>
        <end position="339"/>
    </location>
</feature>
<keyword evidence="1 3" id="KW-0547">Nucleotide-binding</keyword>
<dbReference type="GO" id="GO:0048675">
    <property type="term" value="P:axon extension"/>
    <property type="evidence" value="ECO:0007669"/>
    <property type="project" value="TreeGrafter"/>
</dbReference>
<organism evidence="6 7">
    <name type="scientific">Ditylenchus destructor</name>
    <dbReference type="NCBI Taxonomy" id="166010"/>
    <lineage>
        <taxon>Eukaryota</taxon>
        <taxon>Metazoa</taxon>
        <taxon>Ecdysozoa</taxon>
        <taxon>Nematoda</taxon>
        <taxon>Chromadorea</taxon>
        <taxon>Rhabditida</taxon>
        <taxon>Tylenchina</taxon>
        <taxon>Tylenchomorpha</taxon>
        <taxon>Sphaerularioidea</taxon>
        <taxon>Anguinidae</taxon>
        <taxon>Anguininae</taxon>
        <taxon>Ditylenchus</taxon>
    </lineage>
</organism>
<evidence type="ECO:0000313" key="6">
    <source>
        <dbReference type="EMBL" id="KAI1716177.1"/>
    </source>
</evidence>
<dbReference type="PROSITE" id="PS00108">
    <property type="entry name" value="PROTEIN_KINASE_ST"/>
    <property type="match status" value="1"/>
</dbReference>
<name>A0AAD4R7V8_9BILA</name>
<dbReference type="PROSITE" id="PS00107">
    <property type="entry name" value="PROTEIN_KINASE_ATP"/>
    <property type="match status" value="1"/>
</dbReference>
<protein>
    <submittedName>
        <fullName evidence="6">Protein kinase domain-containing protein</fullName>
    </submittedName>
</protein>
<dbReference type="GO" id="GO:0004674">
    <property type="term" value="F:protein serine/threonine kinase activity"/>
    <property type="evidence" value="ECO:0007669"/>
    <property type="project" value="UniProtKB-KW"/>
</dbReference>
<dbReference type="InterPro" id="IPR045269">
    <property type="entry name" value="Atg1-like"/>
</dbReference>
<comment type="similarity">
    <text evidence="4">Belongs to the protein kinase superfamily.</text>
</comment>
<dbReference type="PANTHER" id="PTHR24348">
    <property type="entry name" value="SERINE/THREONINE-PROTEIN KINASE UNC-51-RELATED"/>
    <property type="match status" value="1"/>
</dbReference>
<evidence type="ECO:0000313" key="7">
    <source>
        <dbReference type="Proteomes" id="UP001201812"/>
    </source>
</evidence>
<proteinExistence type="inferred from homology"/>
<reference evidence="6" key="1">
    <citation type="submission" date="2022-01" db="EMBL/GenBank/DDBJ databases">
        <title>Genome Sequence Resource for Two Populations of Ditylenchus destructor, the Migratory Endoparasitic Phytonematode.</title>
        <authorList>
            <person name="Zhang H."/>
            <person name="Lin R."/>
            <person name="Xie B."/>
        </authorList>
    </citation>
    <scope>NUCLEOTIDE SEQUENCE</scope>
    <source>
        <strain evidence="6">BazhouSP</strain>
    </source>
</reference>
<dbReference type="InterPro" id="IPR008271">
    <property type="entry name" value="Ser/Thr_kinase_AS"/>
</dbReference>
<evidence type="ECO:0000256" key="3">
    <source>
        <dbReference type="PROSITE-ProRule" id="PRU10141"/>
    </source>
</evidence>
<evidence type="ECO:0000256" key="4">
    <source>
        <dbReference type="RuleBase" id="RU000304"/>
    </source>
</evidence>
<gene>
    <name evidence="6" type="ORF">DdX_07210</name>
</gene>
<dbReference type="PANTHER" id="PTHR24348:SF45">
    <property type="entry name" value="PROTEIN KINASE DOMAIN-CONTAINING PROTEIN"/>
    <property type="match status" value="1"/>
</dbReference>
<dbReference type="AlphaFoldDB" id="A0AAD4R7V8"/>
<evidence type="ECO:0000256" key="1">
    <source>
        <dbReference type="ARBA" id="ARBA00022741"/>
    </source>
</evidence>
<dbReference type="GO" id="GO:0000422">
    <property type="term" value="P:autophagy of mitochondrion"/>
    <property type="evidence" value="ECO:0007669"/>
    <property type="project" value="TreeGrafter"/>
</dbReference>
<dbReference type="PROSITE" id="PS50011">
    <property type="entry name" value="PROTEIN_KINASE_DOM"/>
    <property type="match status" value="1"/>
</dbReference>
<dbReference type="Gene3D" id="1.10.510.10">
    <property type="entry name" value="Transferase(Phosphotransferase) domain 1"/>
    <property type="match status" value="1"/>
</dbReference>
<dbReference type="EMBL" id="JAKKPZ010000010">
    <property type="protein sequence ID" value="KAI1716177.1"/>
    <property type="molecule type" value="Genomic_DNA"/>
</dbReference>
<keyword evidence="2 3" id="KW-0067">ATP-binding</keyword>